<evidence type="ECO:0000313" key="1">
    <source>
        <dbReference type="EMBL" id="CAD6188575.1"/>
    </source>
</evidence>
<dbReference type="EMBL" id="CAJGYM010000008">
    <property type="protein sequence ID" value="CAD6188575.1"/>
    <property type="molecule type" value="Genomic_DNA"/>
</dbReference>
<proteinExistence type="predicted"/>
<organism evidence="1 2">
    <name type="scientific">Caenorhabditis auriculariae</name>
    <dbReference type="NCBI Taxonomy" id="2777116"/>
    <lineage>
        <taxon>Eukaryota</taxon>
        <taxon>Metazoa</taxon>
        <taxon>Ecdysozoa</taxon>
        <taxon>Nematoda</taxon>
        <taxon>Chromadorea</taxon>
        <taxon>Rhabditida</taxon>
        <taxon>Rhabditina</taxon>
        <taxon>Rhabditomorpha</taxon>
        <taxon>Rhabditoidea</taxon>
        <taxon>Rhabditidae</taxon>
        <taxon>Peloderinae</taxon>
        <taxon>Caenorhabditis</taxon>
    </lineage>
</organism>
<comment type="caution">
    <text evidence="1">The sequence shown here is derived from an EMBL/GenBank/DDBJ whole genome shotgun (WGS) entry which is preliminary data.</text>
</comment>
<dbReference type="AlphaFoldDB" id="A0A8S1GZ28"/>
<reference evidence="1" key="1">
    <citation type="submission" date="2020-10" db="EMBL/GenBank/DDBJ databases">
        <authorList>
            <person name="Kikuchi T."/>
        </authorList>
    </citation>
    <scope>NUCLEOTIDE SEQUENCE</scope>
    <source>
        <strain evidence="1">NKZ352</strain>
    </source>
</reference>
<dbReference type="Proteomes" id="UP000835052">
    <property type="component" value="Unassembled WGS sequence"/>
</dbReference>
<protein>
    <submittedName>
        <fullName evidence="1">Uncharacterized protein</fullName>
    </submittedName>
</protein>
<evidence type="ECO:0000313" key="2">
    <source>
        <dbReference type="Proteomes" id="UP000835052"/>
    </source>
</evidence>
<keyword evidence="2" id="KW-1185">Reference proteome</keyword>
<sequence>MFRLLVTGLKQIVQVTDDSDVSFLKGRQMNDIKDCDEAGQTRRICEEMIPLIHKEKVAGNLQKVENIDVFCEKGVFGVESTMAAHDEIISYVVKRGTLVYRRNDPYLI</sequence>
<accession>A0A8S1GZ28</accession>
<gene>
    <name evidence="1" type="ORF">CAUJ_LOCUS4494</name>
</gene>
<dbReference type="Gene3D" id="3.20.20.140">
    <property type="entry name" value="Metal-dependent hydrolases"/>
    <property type="match status" value="1"/>
</dbReference>
<dbReference type="OrthoDB" id="5867697at2759"/>
<name>A0A8S1GZ28_9PELO</name>